<protein>
    <submittedName>
        <fullName evidence="3">Hydratase</fullName>
    </submittedName>
</protein>
<dbReference type="PANTHER" id="PTHR30143:SF0">
    <property type="entry name" value="2-KETO-4-PENTENOATE HYDRATASE"/>
    <property type="match status" value="1"/>
</dbReference>
<dbReference type="GO" id="GO:0005737">
    <property type="term" value="C:cytoplasm"/>
    <property type="evidence" value="ECO:0007669"/>
    <property type="project" value="TreeGrafter"/>
</dbReference>
<dbReference type="STRING" id="1399968.CI15_20555"/>
<dbReference type="EMBL" id="LRBG01000031">
    <property type="protein sequence ID" value="KXU85549.1"/>
    <property type="molecule type" value="Genomic_DNA"/>
</dbReference>
<reference evidence="3 4" key="1">
    <citation type="journal article" date="2015" name="Int. J. Syst. Evol. Microbiol.">
        <title>Burkholderia monticola sp. nov., isolated from mountain soil.</title>
        <authorList>
            <person name="Baek I."/>
            <person name="Seo B."/>
            <person name="Lee I."/>
            <person name="Yi H."/>
            <person name="Chun J."/>
        </authorList>
    </citation>
    <scope>NUCLEOTIDE SEQUENCE [LARGE SCALE GENOMIC DNA]</scope>
    <source>
        <strain evidence="3 4">JC2948</strain>
    </source>
</reference>
<proteinExistence type="predicted"/>
<dbReference type="Pfam" id="PF01557">
    <property type="entry name" value="FAA_hydrolase"/>
    <property type="match status" value="1"/>
</dbReference>
<dbReference type="InterPro" id="IPR036663">
    <property type="entry name" value="Fumarylacetoacetase_C_sf"/>
</dbReference>
<organism evidence="3 4">
    <name type="scientific">Paraburkholderia monticola</name>
    <dbReference type="NCBI Taxonomy" id="1399968"/>
    <lineage>
        <taxon>Bacteria</taxon>
        <taxon>Pseudomonadati</taxon>
        <taxon>Pseudomonadota</taxon>
        <taxon>Betaproteobacteria</taxon>
        <taxon>Burkholderiales</taxon>
        <taxon>Burkholderiaceae</taxon>
        <taxon>Paraburkholderia</taxon>
    </lineage>
</organism>
<dbReference type="PANTHER" id="PTHR30143">
    <property type="entry name" value="ACID HYDRATASE"/>
    <property type="match status" value="1"/>
</dbReference>
<feature type="domain" description="Fumarylacetoacetase-like C-terminal" evidence="2">
    <location>
        <begin position="78"/>
        <end position="253"/>
    </location>
</feature>
<dbReference type="SUPFAM" id="SSF56529">
    <property type="entry name" value="FAH"/>
    <property type="match status" value="1"/>
</dbReference>
<dbReference type="InterPro" id="IPR050772">
    <property type="entry name" value="Hydratase-Decarb/MhpD_sf"/>
</dbReference>
<sequence>MSIPDATRIAHTVASLLGARRTSSTLAMLAPPYAPASLEEAFTVQREVTRQLGAPIGGWKVGYAPGVRLTHAPIYRDACLANDASVHLPYAEAPAVEGEVAFVLGRDLPVRDTSYSDEEIAAAVDEVCAAIEVGAPRLRNFMEAPIEHKIADNMGNGALIRGSGTRAWRAIDLAALRVRVEIDGRVVTDLVGGNSAGDPFNALVALANAPHRREPLQAGQTVISGTCTGLYPGHAGNEVKVVFEGLGEARMTLV</sequence>
<dbReference type="GO" id="GO:0008684">
    <property type="term" value="F:2-oxopent-4-enoate hydratase activity"/>
    <property type="evidence" value="ECO:0007669"/>
    <property type="project" value="TreeGrafter"/>
</dbReference>
<dbReference type="InterPro" id="IPR011234">
    <property type="entry name" value="Fumarylacetoacetase-like_C"/>
</dbReference>
<evidence type="ECO:0000313" key="3">
    <source>
        <dbReference type="EMBL" id="KXU85549.1"/>
    </source>
</evidence>
<dbReference type="RefSeq" id="WP_062130311.1">
    <property type="nucleotide sequence ID" value="NZ_LRBG01000031.1"/>
</dbReference>
<gene>
    <name evidence="3" type="ORF">CI15_20555</name>
</gene>
<dbReference type="AlphaFoldDB" id="A0A149PKM1"/>
<dbReference type="Proteomes" id="UP000075613">
    <property type="component" value="Unassembled WGS sequence"/>
</dbReference>
<dbReference type="Gene3D" id="3.90.850.10">
    <property type="entry name" value="Fumarylacetoacetase-like, C-terminal domain"/>
    <property type="match status" value="1"/>
</dbReference>
<evidence type="ECO:0000259" key="2">
    <source>
        <dbReference type="Pfam" id="PF01557"/>
    </source>
</evidence>
<keyword evidence="1" id="KW-0456">Lyase</keyword>
<evidence type="ECO:0000313" key="4">
    <source>
        <dbReference type="Proteomes" id="UP000075613"/>
    </source>
</evidence>
<evidence type="ECO:0000256" key="1">
    <source>
        <dbReference type="ARBA" id="ARBA00023239"/>
    </source>
</evidence>
<name>A0A149PKM1_9BURK</name>
<comment type="caution">
    <text evidence="3">The sequence shown here is derived from an EMBL/GenBank/DDBJ whole genome shotgun (WGS) entry which is preliminary data.</text>
</comment>
<accession>A0A149PKM1</accession>
<keyword evidence="4" id="KW-1185">Reference proteome</keyword>